<evidence type="ECO:0000313" key="2">
    <source>
        <dbReference type="EMBL" id="PXX51844.1"/>
    </source>
</evidence>
<evidence type="ECO:0000313" key="3">
    <source>
        <dbReference type="Proteomes" id="UP000247569"/>
    </source>
</evidence>
<accession>A0A318JS15</accession>
<comment type="caution">
    <text evidence="2">The sequence shown here is derived from an EMBL/GenBank/DDBJ whole genome shotgun (WGS) entry which is preliminary data.</text>
</comment>
<dbReference type="NCBIfam" id="NF033577">
    <property type="entry name" value="transpos_IS481"/>
    <property type="match status" value="1"/>
</dbReference>
<dbReference type="Pfam" id="PF13565">
    <property type="entry name" value="HTH_32"/>
    <property type="match status" value="1"/>
</dbReference>
<dbReference type="SUPFAM" id="SSF46689">
    <property type="entry name" value="Homeodomain-like"/>
    <property type="match status" value="1"/>
</dbReference>
<dbReference type="OrthoDB" id="568335at2"/>
<dbReference type="InterPro" id="IPR012337">
    <property type="entry name" value="RNaseH-like_sf"/>
</dbReference>
<protein>
    <submittedName>
        <fullName evidence="2">Transposase IS481 family protein</fullName>
    </submittedName>
</protein>
<gene>
    <name evidence="2" type="ORF">DFR70_1481</name>
</gene>
<reference evidence="2 3" key="1">
    <citation type="submission" date="2018-05" db="EMBL/GenBank/DDBJ databases">
        <title>Genomic Encyclopedia of Type Strains, Phase IV (KMG-IV): sequencing the most valuable type-strain genomes for metagenomic binning, comparative biology and taxonomic classification.</title>
        <authorList>
            <person name="Goeker M."/>
        </authorList>
    </citation>
    <scope>NUCLEOTIDE SEQUENCE [LARGE SCALE GENOMIC DNA]</scope>
    <source>
        <strain evidence="2 3">DSM 44704</strain>
    </source>
</reference>
<dbReference type="GO" id="GO:0003676">
    <property type="term" value="F:nucleic acid binding"/>
    <property type="evidence" value="ECO:0007669"/>
    <property type="project" value="InterPro"/>
</dbReference>
<dbReference type="SUPFAM" id="SSF53098">
    <property type="entry name" value="Ribonuclease H-like"/>
    <property type="match status" value="1"/>
</dbReference>
<dbReference type="AlphaFoldDB" id="A0A318JS15"/>
<evidence type="ECO:0000259" key="1">
    <source>
        <dbReference type="PROSITE" id="PS50994"/>
    </source>
</evidence>
<feature type="domain" description="Integrase catalytic" evidence="1">
    <location>
        <begin position="135"/>
        <end position="324"/>
    </location>
</feature>
<sequence length="333" mass="37825">MSHRNAPLSVEGRRRLIQRCQTRPIAHVAAEMGISRQCASKWVNRFRRDGELGLADRSATPHHSPTAISAEVVAQIEALRRQRKWSARRIHTELTAEGTPISVRTISRHLLRLGLNRRRFLDPAGESNRVARPILARRPGHMIHVDVKKVGRLREGGGWRVHGRDSAQHRANHAAKQRGERVGYVFLHSAVDGYSRLAYTEALPDEKAITAIGFMFRARAFFAAHGITHIERIVTDNGSCYRAHDFAKVLLGARHQRISPYTPRHNGKVERYNRILAEEFLYAREWTSEHQRSSALAIWNIHYNYHRPHSAAGNQPPASRLRTGVTNVTASYT</sequence>
<dbReference type="PROSITE" id="PS50994">
    <property type="entry name" value="INTEGRASE"/>
    <property type="match status" value="1"/>
</dbReference>
<dbReference type="EMBL" id="QJKF01000048">
    <property type="protein sequence ID" value="PXX51844.1"/>
    <property type="molecule type" value="Genomic_DNA"/>
</dbReference>
<dbReference type="InterPro" id="IPR009057">
    <property type="entry name" value="Homeodomain-like_sf"/>
</dbReference>
<dbReference type="PANTHER" id="PTHR35004:SF7">
    <property type="entry name" value="INTEGRASE PROTEIN"/>
    <property type="match status" value="1"/>
</dbReference>
<dbReference type="InterPro" id="IPR036397">
    <property type="entry name" value="RNaseH_sf"/>
</dbReference>
<keyword evidence="3" id="KW-1185">Reference proteome</keyword>
<name>A0A318JS15_9NOCA</name>
<dbReference type="Pfam" id="PF13683">
    <property type="entry name" value="rve_3"/>
    <property type="match status" value="1"/>
</dbReference>
<organism evidence="2 3">
    <name type="scientific">Nocardia tenerifensis</name>
    <dbReference type="NCBI Taxonomy" id="228006"/>
    <lineage>
        <taxon>Bacteria</taxon>
        <taxon>Bacillati</taxon>
        <taxon>Actinomycetota</taxon>
        <taxon>Actinomycetes</taxon>
        <taxon>Mycobacteriales</taxon>
        <taxon>Nocardiaceae</taxon>
        <taxon>Nocardia</taxon>
    </lineage>
</organism>
<dbReference type="InterPro" id="IPR047656">
    <property type="entry name" value="IS481-like_transpos"/>
</dbReference>
<dbReference type="InterPro" id="IPR001584">
    <property type="entry name" value="Integrase_cat-core"/>
</dbReference>
<proteinExistence type="predicted"/>
<dbReference type="Proteomes" id="UP000247569">
    <property type="component" value="Unassembled WGS sequence"/>
</dbReference>
<dbReference type="PANTHER" id="PTHR35004">
    <property type="entry name" value="TRANSPOSASE RV3428C-RELATED"/>
    <property type="match status" value="1"/>
</dbReference>
<dbReference type="Gene3D" id="3.30.420.10">
    <property type="entry name" value="Ribonuclease H-like superfamily/Ribonuclease H"/>
    <property type="match status" value="1"/>
</dbReference>
<dbReference type="GO" id="GO:0015074">
    <property type="term" value="P:DNA integration"/>
    <property type="evidence" value="ECO:0007669"/>
    <property type="project" value="InterPro"/>
</dbReference>
<dbReference type="RefSeq" id="WP_110294009.1">
    <property type="nucleotide sequence ID" value="NZ_QJKF01000048.1"/>
</dbReference>